<dbReference type="GO" id="GO:0004860">
    <property type="term" value="F:protein kinase inhibitor activity"/>
    <property type="evidence" value="ECO:0007669"/>
    <property type="project" value="UniProtKB-KW"/>
</dbReference>
<name>A0ABU3IEA1_9ACTO</name>
<proteinExistence type="inferred from homology"/>
<keyword evidence="4" id="KW-1185">Reference proteome</keyword>
<dbReference type="EMBL" id="JASXSX010000001">
    <property type="protein sequence ID" value="MDT3767570.1"/>
    <property type="molecule type" value="Genomic_DNA"/>
</dbReference>
<organism evidence="3 4">
    <name type="scientific">Gleimia hominis</name>
    <dbReference type="NCBI Taxonomy" id="595468"/>
    <lineage>
        <taxon>Bacteria</taxon>
        <taxon>Bacillati</taxon>
        <taxon>Actinomycetota</taxon>
        <taxon>Actinomycetes</taxon>
        <taxon>Actinomycetales</taxon>
        <taxon>Actinomycetaceae</taxon>
        <taxon>Gleimia</taxon>
    </lineage>
</organism>
<comment type="similarity">
    <text evidence="1">Belongs to the UPF0098 family.</text>
</comment>
<evidence type="ECO:0000256" key="1">
    <source>
        <dbReference type="ARBA" id="ARBA00007120"/>
    </source>
</evidence>
<protein>
    <submittedName>
        <fullName evidence="3">YbhB/YbcL family Raf kinase inhibitor-like protein</fullName>
    </submittedName>
</protein>
<accession>A0ABU3IEA1</accession>
<sequence length="177" mass="18943">MDLNARPQAPHPDEALPPVPSFTLTSTSGEDGAVMPPSMTAAGGSISPQLKWSDFPAETESFVVTCFDPDAPTPSGFWHWAIVDLPVSITELPEGAGESDLTLDGPAFHIRGDSGEASYYGAAPPQGDRPHRYVFTVYALDTPSLELDDDVSSTVVSFNALFHTLARASLTFTFQQK</sequence>
<dbReference type="RefSeq" id="WP_313273235.1">
    <property type="nucleotide sequence ID" value="NZ_JASXSX010000001.1"/>
</dbReference>
<feature type="region of interest" description="Disordered" evidence="2">
    <location>
        <begin position="1"/>
        <end position="42"/>
    </location>
</feature>
<gene>
    <name evidence="3" type="ORF">QS713_05770</name>
</gene>
<dbReference type="PANTHER" id="PTHR30289">
    <property type="entry name" value="UNCHARACTERIZED PROTEIN YBCL-RELATED"/>
    <property type="match status" value="1"/>
</dbReference>
<dbReference type="NCBIfam" id="TIGR00481">
    <property type="entry name" value="YbhB/YbcL family Raf kinase inhibitor-like protein"/>
    <property type="match status" value="1"/>
</dbReference>
<dbReference type="Gene3D" id="3.90.280.10">
    <property type="entry name" value="PEBP-like"/>
    <property type="match status" value="1"/>
</dbReference>
<keyword evidence="3" id="KW-0649">Protein kinase inhibitor</keyword>
<evidence type="ECO:0000313" key="4">
    <source>
        <dbReference type="Proteomes" id="UP001247542"/>
    </source>
</evidence>
<evidence type="ECO:0000256" key="2">
    <source>
        <dbReference type="SAM" id="MobiDB-lite"/>
    </source>
</evidence>
<dbReference type="CDD" id="cd00865">
    <property type="entry name" value="PEBP_bact_arch"/>
    <property type="match status" value="1"/>
</dbReference>
<dbReference type="PANTHER" id="PTHR30289:SF1">
    <property type="entry name" value="PEBP (PHOSPHATIDYLETHANOLAMINE-BINDING PROTEIN) FAMILY PROTEIN"/>
    <property type="match status" value="1"/>
</dbReference>
<evidence type="ECO:0000313" key="3">
    <source>
        <dbReference type="EMBL" id="MDT3767570.1"/>
    </source>
</evidence>
<comment type="caution">
    <text evidence="3">The sequence shown here is derived from an EMBL/GenBank/DDBJ whole genome shotgun (WGS) entry which is preliminary data.</text>
</comment>
<dbReference type="InterPro" id="IPR008914">
    <property type="entry name" value="PEBP"/>
</dbReference>
<dbReference type="InterPro" id="IPR036610">
    <property type="entry name" value="PEBP-like_sf"/>
</dbReference>
<reference evidence="3 4" key="1">
    <citation type="submission" date="2023-06" db="EMBL/GenBank/DDBJ databases">
        <title>Draft genome sequence of Gleimia hominis type strain CCUG 57540T.</title>
        <authorList>
            <person name="Salva-Serra F."/>
            <person name="Cardew S."/>
            <person name="Jensie Markopoulos S."/>
            <person name="Ohlen M."/>
            <person name="Inganas E."/>
            <person name="Svensson-Stadler L."/>
            <person name="Moore E.R.B."/>
        </authorList>
    </citation>
    <scope>NUCLEOTIDE SEQUENCE [LARGE SCALE GENOMIC DNA]</scope>
    <source>
        <strain evidence="3 4">CCUG 57540</strain>
    </source>
</reference>
<dbReference type="InterPro" id="IPR005247">
    <property type="entry name" value="YbhB_YbcL/LppC-like"/>
</dbReference>
<dbReference type="Pfam" id="PF01161">
    <property type="entry name" value="PBP"/>
    <property type="match status" value="1"/>
</dbReference>
<dbReference type="SUPFAM" id="SSF49777">
    <property type="entry name" value="PEBP-like"/>
    <property type="match status" value="1"/>
</dbReference>
<dbReference type="Proteomes" id="UP001247542">
    <property type="component" value="Unassembled WGS sequence"/>
</dbReference>